<dbReference type="RefSeq" id="WP_127012293.1">
    <property type="nucleotide sequence ID" value="NZ_CP031422.1"/>
</dbReference>
<dbReference type="PROSITE" id="PS50043">
    <property type="entry name" value="HTH_LUXR_2"/>
    <property type="match status" value="1"/>
</dbReference>
<dbReference type="EMBL" id="CP031422">
    <property type="protein sequence ID" value="AZS40852.1"/>
    <property type="molecule type" value="Genomic_DNA"/>
</dbReference>
<dbReference type="PANTHER" id="PTHR43214:SF42">
    <property type="entry name" value="TRANSCRIPTIONAL REGULATORY PROTEIN DESR"/>
    <property type="match status" value="1"/>
</dbReference>
<keyword evidence="1" id="KW-0238">DNA-binding</keyword>
<reference evidence="3 4" key="1">
    <citation type="submission" date="2018-08" db="EMBL/GenBank/DDBJ databases">
        <title>Microbacterium oxydans strain HG3.</title>
        <authorList>
            <person name="ORTET P."/>
        </authorList>
    </citation>
    <scope>NUCLEOTIDE SEQUENCE [LARGE SCALE GENOMIC DNA]</scope>
    <source>
        <strain evidence="3 4">HG3</strain>
    </source>
</reference>
<protein>
    <submittedName>
        <fullName evidence="3">Transcriptional regulatory protein LiaR</fullName>
    </submittedName>
</protein>
<dbReference type="AlphaFoldDB" id="A0A3S9WL74"/>
<dbReference type="InterPro" id="IPR000792">
    <property type="entry name" value="Tscrpt_reg_LuxR_C"/>
</dbReference>
<dbReference type="GO" id="GO:0003677">
    <property type="term" value="F:DNA binding"/>
    <property type="evidence" value="ECO:0007669"/>
    <property type="project" value="UniProtKB-KW"/>
</dbReference>
<dbReference type="CDD" id="cd06170">
    <property type="entry name" value="LuxR_C_like"/>
    <property type="match status" value="1"/>
</dbReference>
<organism evidence="3 4">
    <name type="scientific">Microbacterium oxydans</name>
    <dbReference type="NCBI Taxonomy" id="82380"/>
    <lineage>
        <taxon>Bacteria</taxon>
        <taxon>Bacillati</taxon>
        <taxon>Actinomycetota</taxon>
        <taxon>Actinomycetes</taxon>
        <taxon>Micrococcales</taxon>
        <taxon>Microbacteriaceae</taxon>
        <taxon>Microbacterium</taxon>
    </lineage>
</organism>
<dbReference type="SMART" id="SM00421">
    <property type="entry name" value="HTH_LUXR"/>
    <property type="match status" value="1"/>
</dbReference>
<evidence type="ECO:0000259" key="2">
    <source>
        <dbReference type="PROSITE" id="PS50043"/>
    </source>
</evidence>
<dbReference type="KEGG" id="moy:CVS54_02196"/>
<dbReference type="PROSITE" id="PS00622">
    <property type="entry name" value="HTH_LUXR_1"/>
    <property type="match status" value="1"/>
</dbReference>
<dbReference type="PRINTS" id="PR00038">
    <property type="entry name" value="HTHLUXR"/>
</dbReference>
<name>A0A3S9WL74_9MICO</name>
<dbReference type="InterPro" id="IPR039420">
    <property type="entry name" value="WalR-like"/>
</dbReference>
<dbReference type="Pfam" id="PF00196">
    <property type="entry name" value="GerE"/>
    <property type="match status" value="1"/>
</dbReference>
<gene>
    <name evidence="3" type="primary">liaR_4</name>
    <name evidence="3" type="ORF">CVS54_02196</name>
</gene>
<feature type="domain" description="HTH luxR-type" evidence="2">
    <location>
        <begin position="558"/>
        <end position="623"/>
    </location>
</feature>
<dbReference type="InterPro" id="IPR036388">
    <property type="entry name" value="WH-like_DNA-bd_sf"/>
</dbReference>
<accession>A0A3S9WL74</accession>
<dbReference type="SUPFAM" id="SSF46894">
    <property type="entry name" value="C-terminal effector domain of the bipartite response regulators"/>
    <property type="match status" value="1"/>
</dbReference>
<proteinExistence type="predicted"/>
<dbReference type="Gene3D" id="1.10.10.10">
    <property type="entry name" value="Winged helix-like DNA-binding domain superfamily/Winged helix DNA-binding domain"/>
    <property type="match status" value="1"/>
</dbReference>
<dbReference type="Proteomes" id="UP000274841">
    <property type="component" value="Chromosome"/>
</dbReference>
<dbReference type="GO" id="GO:0006355">
    <property type="term" value="P:regulation of DNA-templated transcription"/>
    <property type="evidence" value="ECO:0007669"/>
    <property type="project" value="InterPro"/>
</dbReference>
<dbReference type="PANTHER" id="PTHR43214">
    <property type="entry name" value="TWO-COMPONENT RESPONSE REGULATOR"/>
    <property type="match status" value="1"/>
</dbReference>
<dbReference type="InterPro" id="IPR016032">
    <property type="entry name" value="Sig_transdc_resp-reg_C-effctor"/>
</dbReference>
<evidence type="ECO:0000256" key="1">
    <source>
        <dbReference type="ARBA" id="ARBA00023125"/>
    </source>
</evidence>
<evidence type="ECO:0000313" key="4">
    <source>
        <dbReference type="Proteomes" id="UP000274841"/>
    </source>
</evidence>
<sequence>MRLDDALGPLLAFDGRTATELADASVADHVLVHAGRARLVDARLSVWVQATTCAARTAAVHQRLSALFRARGERASADWHQARASLEGAPSTAPGLTRLARRLSEAGQPDRALLLATEAHRHAVDDAKDEACLVAGASALSAGLAAEAAAWLGGLYPRGSTHHRIAGLGALIVARTFVQGAVPAVDPTTLRSRTLDQEDWRHWTRAAALAAVLCAERGDRIGMRTWLDVLRDGAARADAGDELRDPAVALCWLIVGDRGGDAVSGAGPASGGMLRALRAATDGDIDRALRLLSTDGSVLSVGPDPLVPGYENSPVIQAYRAVIEVLLLVWRGDIGLARDRLMQSALRLPIAMPFAGLGVVLARRLDLAVLGELGPFARSLTAALPVGVKVDLLVDRGIRSFLAGSFDEAAATFRLWSDRGAPQPTLVVPGLEEMAFVGQESVRTAAVEPPEIALAQELRIRIATAGDGRWPSESEEVSEIARTLTSPFARARVEMMLGTQQAIRDDHASARIHLQYAERLFEISGATAWARAIRNRLDRLDAREGSILPVAEALSACRSAWALRLTARELEVAMRAVRGAANREIAEALRVSVRTVEVHLGRVFVKLDVRSRVELTVLAHRTDHHV</sequence>
<evidence type="ECO:0000313" key="3">
    <source>
        <dbReference type="EMBL" id="AZS40852.1"/>
    </source>
</evidence>